<name>A0ACB7TAY7_HYAAI</name>
<protein>
    <submittedName>
        <fullName evidence="1">Uncharacterized protein</fullName>
    </submittedName>
</protein>
<accession>A0ACB7TAY7</accession>
<reference evidence="1" key="1">
    <citation type="submission" date="2020-05" db="EMBL/GenBank/DDBJ databases">
        <title>Large-scale comparative analyses of tick genomes elucidate their genetic diversity and vector capacities.</title>
        <authorList>
            <person name="Jia N."/>
            <person name="Wang J."/>
            <person name="Shi W."/>
            <person name="Du L."/>
            <person name="Sun Y."/>
            <person name="Zhan W."/>
            <person name="Jiang J."/>
            <person name="Wang Q."/>
            <person name="Zhang B."/>
            <person name="Ji P."/>
            <person name="Sakyi L.B."/>
            <person name="Cui X."/>
            <person name="Yuan T."/>
            <person name="Jiang B."/>
            <person name="Yang W."/>
            <person name="Lam T.T.-Y."/>
            <person name="Chang Q."/>
            <person name="Ding S."/>
            <person name="Wang X."/>
            <person name="Zhu J."/>
            <person name="Ruan X."/>
            <person name="Zhao L."/>
            <person name="Wei J."/>
            <person name="Que T."/>
            <person name="Du C."/>
            <person name="Cheng J."/>
            <person name="Dai P."/>
            <person name="Han X."/>
            <person name="Huang E."/>
            <person name="Gao Y."/>
            <person name="Liu J."/>
            <person name="Shao H."/>
            <person name="Ye R."/>
            <person name="Li L."/>
            <person name="Wei W."/>
            <person name="Wang X."/>
            <person name="Wang C."/>
            <person name="Yang T."/>
            <person name="Huo Q."/>
            <person name="Li W."/>
            <person name="Guo W."/>
            <person name="Chen H."/>
            <person name="Zhou L."/>
            <person name="Ni X."/>
            <person name="Tian J."/>
            <person name="Zhou Y."/>
            <person name="Sheng Y."/>
            <person name="Liu T."/>
            <person name="Pan Y."/>
            <person name="Xia L."/>
            <person name="Li J."/>
            <person name="Zhao F."/>
            <person name="Cao W."/>
        </authorList>
    </citation>
    <scope>NUCLEOTIDE SEQUENCE</scope>
    <source>
        <strain evidence="1">Hyas-2018</strain>
    </source>
</reference>
<evidence type="ECO:0000313" key="2">
    <source>
        <dbReference type="Proteomes" id="UP000821845"/>
    </source>
</evidence>
<comment type="caution">
    <text evidence="1">The sequence shown here is derived from an EMBL/GenBank/DDBJ whole genome shotgun (WGS) entry which is preliminary data.</text>
</comment>
<organism evidence="1 2">
    <name type="scientific">Hyalomma asiaticum</name>
    <name type="common">Tick</name>
    <dbReference type="NCBI Taxonomy" id="266040"/>
    <lineage>
        <taxon>Eukaryota</taxon>
        <taxon>Metazoa</taxon>
        <taxon>Ecdysozoa</taxon>
        <taxon>Arthropoda</taxon>
        <taxon>Chelicerata</taxon>
        <taxon>Arachnida</taxon>
        <taxon>Acari</taxon>
        <taxon>Parasitiformes</taxon>
        <taxon>Ixodida</taxon>
        <taxon>Ixodoidea</taxon>
        <taxon>Ixodidae</taxon>
        <taxon>Hyalomminae</taxon>
        <taxon>Hyalomma</taxon>
    </lineage>
</organism>
<dbReference type="EMBL" id="CM023481">
    <property type="protein sequence ID" value="KAH6944296.1"/>
    <property type="molecule type" value="Genomic_DNA"/>
</dbReference>
<sequence length="522" mass="58568">MPSIEVTLFAAVFLLTVFTLWAARRRHKQGLLRRYGIPGPTPSLLFGNYMELKKDRIKVMEQWAEKYGKVYGFYEGEVAKVVIGDINIAKECFVKRAHEFVDRPPMVTDIESIMNSLIGLKGDEWKTVRNLLNPSFTSAKMKLMLGIIHHCSDTLVEILGEQVSAHGSAHVNLSKLCQAVSMDVIAKCALGWQSDCQKNLDDPVISTTKKILLNSGNLINDVCILVPSLGTIMSYIFPLLSYGRLFTRMQDNLHQVLEVRKKQTPAVADIVQLMVEAQKNASSTNEVQNGATSASCNTKSKAGFIKDTHIVSNCFVFLVAGYETTASTLAFALYELARHPEEQRRLHDELTSTFPDKDILGYEDLQALKRFDAVIRECLRLYPPLVLVTSRVCAKDTRLASGHVIPKGSHVILPTWNVLHDSDLWTDPYHFDPDRFIERLEGERLAASSVSFGFGPRECIGKRLALLELKAVLSKLVRKYKFSICDETLIPMKIKVPLINVFPEREIVLAVEARQKGVGEQC</sequence>
<evidence type="ECO:0000313" key="1">
    <source>
        <dbReference type="EMBL" id="KAH6944296.1"/>
    </source>
</evidence>
<keyword evidence="2" id="KW-1185">Reference proteome</keyword>
<proteinExistence type="predicted"/>
<dbReference type="Proteomes" id="UP000821845">
    <property type="component" value="Chromosome 1"/>
</dbReference>
<gene>
    <name evidence="1" type="ORF">HPB50_002612</name>
</gene>